<evidence type="ECO:0000313" key="2">
    <source>
        <dbReference type="Proteomes" id="UP001530400"/>
    </source>
</evidence>
<accession>A0ABD3P1L5</accession>
<comment type="caution">
    <text evidence="1">The sequence shown here is derived from an EMBL/GenBank/DDBJ whole genome shotgun (WGS) entry which is preliminary data.</text>
</comment>
<dbReference type="AlphaFoldDB" id="A0ABD3P1L5"/>
<protein>
    <submittedName>
        <fullName evidence="1">Uncharacterized protein</fullName>
    </submittedName>
</protein>
<organism evidence="1 2">
    <name type="scientific">Cyclotella atomus</name>
    <dbReference type="NCBI Taxonomy" id="382360"/>
    <lineage>
        <taxon>Eukaryota</taxon>
        <taxon>Sar</taxon>
        <taxon>Stramenopiles</taxon>
        <taxon>Ochrophyta</taxon>
        <taxon>Bacillariophyta</taxon>
        <taxon>Coscinodiscophyceae</taxon>
        <taxon>Thalassiosirophycidae</taxon>
        <taxon>Stephanodiscales</taxon>
        <taxon>Stephanodiscaceae</taxon>
        <taxon>Cyclotella</taxon>
    </lineage>
</organism>
<gene>
    <name evidence="1" type="ORF">ACHAWO_004026</name>
</gene>
<dbReference type="EMBL" id="JALLPJ020000818">
    <property type="protein sequence ID" value="KAL3782180.1"/>
    <property type="molecule type" value="Genomic_DNA"/>
</dbReference>
<name>A0ABD3P1L5_9STRA</name>
<reference evidence="1 2" key="1">
    <citation type="submission" date="2024-10" db="EMBL/GenBank/DDBJ databases">
        <title>Updated reference genomes for cyclostephanoid diatoms.</title>
        <authorList>
            <person name="Roberts W.R."/>
            <person name="Alverson A.J."/>
        </authorList>
    </citation>
    <scope>NUCLEOTIDE SEQUENCE [LARGE SCALE GENOMIC DNA]</scope>
    <source>
        <strain evidence="1 2">AJA010-31</strain>
    </source>
</reference>
<proteinExistence type="predicted"/>
<keyword evidence="2" id="KW-1185">Reference proteome</keyword>
<dbReference type="Proteomes" id="UP001530400">
    <property type="component" value="Unassembled WGS sequence"/>
</dbReference>
<sequence>MVLECRTDPGGKWYSHKHNGPGVSYETSGPCPAASHDITIFRGGTKKMAWLHGGNQVCTASDAYWKATCCWRFWIHWAFSRNKKLFARFKSRQETLFRGYKALGIMGGGPFRIRGYHCCNAVQYGEWQAFV</sequence>
<evidence type="ECO:0000313" key="1">
    <source>
        <dbReference type="EMBL" id="KAL3782180.1"/>
    </source>
</evidence>